<organism evidence="2 3">
    <name type="scientific">Rudanella paleaurantiibacter</name>
    <dbReference type="NCBI Taxonomy" id="2614655"/>
    <lineage>
        <taxon>Bacteria</taxon>
        <taxon>Pseudomonadati</taxon>
        <taxon>Bacteroidota</taxon>
        <taxon>Cytophagia</taxon>
        <taxon>Cytophagales</taxon>
        <taxon>Cytophagaceae</taxon>
        <taxon>Rudanella</taxon>
    </lineage>
</organism>
<evidence type="ECO:0000256" key="1">
    <source>
        <dbReference type="SAM" id="SignalP"/>
    </source>
</evidence>
<accession>A0A7J5TY12</accession>
<name>A0A7J5TY12_9BACT</name>
<feature type="chain" id="PRO_5029837509" evidence="1">
    <location>
        <begin position="20"/>
        <end position="219"/>
    </location>
</feature>
<dbReference type="EMBL" id="WELI01000005">
    <property type="protein sequence ID" value="KAB7730028.1"/>
    <property type="molecule type" value="Genomic_DNA"/>
</dbReference>
<keyword evidence="1" id="KW-0732">Signal</keyword>
<reference evidence="2 3" key="1">
    <citation type="submission" date="2019-10" db="EMBL/GenBank/DDBJ databases">
        <title>Rudanella paleaurantiibacter sp. nov., isolated from sludge.</title>
        <authorList>
            <person name="Xu S.Q."/>
        </authorList>
    </citation>
    <scope>NUCLEOTIDE SEQUENCE [LARGE SCALE GENOMIC DNA]</scope>
    <source>
        <strain evidence="2 3">HX-22-17</strain>
    </source>
</reference>
<evidence type="ECO:0000313" key="2">
    <source>
        <dbReference type="EMBL" id="KAB7730028.1"/>
    </source>
</evidence>
<feature type="signal peptide" evidence="1">
    <location>
        <begin position="1"/>
        <end position="19"/>
    </location>
</feature>
<protein>
    <submittedName>
        <fullName evidence="2">Uncharacterized protein</fullName>
    </submittedName>
</protein>
<evidence type="ECO:0000313" key="3">
    <source>
        <dbReference type="Proteomes" id="UP000488299"/>
    </source>
</evidence>
<comment type="caution">
    <text evidence="2">The sequence shown here is derived from an EMBL/GenBank/DDBJ whole genome shotgun (WGS) entry which is preliminary data.</text>
</comment>
<dbReference type="Proteomes" id="UP000488299">
    <property type="component" value="Unassembled WGS sequence"/>
</dbReference>
<sequence length="219" mass="24202">MKPLSALLLWLVSATAVCAQIENNNTLSVQIDGKEYKTAPRRVMIGNVWWITANTDKPDRSLRIWLGGNTNVDQLQEGTYLVVDADRPDTRENRQKVESMGKYTGLAAIKYVEETRAPRMEYHVGKSQNNDEVITVKKGADGSLTATFSGNLAGSYWKEKAGATVFGGVGRLMNKMEDKVITKASGYDSGIDPEGNGYRRGDKTDQIVLTNGTFMLKMK</sequence>
<dbReference type="RefSeq" id="WP_152124645.1">
    <property type="nucleotide sequence ID" value="NZ_WELI01000005.1"/>
</dbReference>
<keyword evidence="3" id="KW-1185">Reference proteome</keyword>
<dbReference type="AlphaFoldDB" id="A0A7J5TY12"/>
<gene>
    <name evidence="2" type="ORF">F5984_12645</name>
</gene>
<proteinExistence type="predicted"/>